<dbReference type="PANTHER" id="PTHR48021:SF68">
    <property type="entry name" value="MAJOR FACILITATOR SUPERFAMILY (MFS) PROFILE DOMAIN-CONTAINING PROTEIN"/>
    <property type="match status" value="1"/>
</dbReference>
<feature type="transmembrane region" description="Helical" evidence="6">
    <location>
        <begin position="181"/>
        <end position="202"/>
    </location>
</feature>
<dbReference type="Pfam" id="PF00083">
    <property type="entry name" value="Sugar_tr"/>
    <property type="match status" value="1"/>
</dbReference>
<dbReference type="SUPFAM" id="SSF103473">
    <property type="entry name" value="MFS general substrate transporter"/>
    <property type="match status" value="1"/>
</dbReference>
<evidence type="ECO:0000259" key="7">
    <source>
        <dbReference type="PROSITE" id="PS50850"/>
    </source>
</evidence>
<dbReference type="Gene3D" id="1.20.1250.20">
    <property type="entry name" value="MFS general substrate transporter like domains"/>
    <property type="match status" value="1"/>
</dbReference>
<dbReference type="InterPro" id="IPR036259">
    <property type="entry name" value="MFS_trans_sf"/>
</dbReference>
<keyword evidence="4 6" id="KW-0472">Membrane</keyword>
<evidence type="ECO:0000313" key="9">
    <source>
        <dbReference type="RefSeq" id="XP_017786734.1"/>
    </source>
</evidence>
<dbReference type="InterPro" id="IPR020846">
    <property type="entry name" value="MFS_dom"/>
</dbReference>
<dbReference type="InterPro" id="IPR005829">
    <property type="entry name" value="Sugar_transporter_CS"/>
</dbReference>
<sequence length="469" mass="52191">MSAKRNGGHMESFLEEKPEEFNPFFRQLLASIGPILIIISNGIVCGYSAILLPQLDSPTSPIQINKNEQSWIASMAPLPMALGCSLVGWEMDRFGRKISLILNSVVLILGWIIIYFSTSVVYLLIGRAITGFCIGGTSPVASCYMAEVTSPKYRGLFLSCFGSGIAFGLFLPHLFGTFWSWNTTSLLVTICPIICIILMPFIPESHVWYLNKNDIVNAKKAFHWFRGSQSEEELEAILDTQSKCIKRSFRDSYKDYLKPTFYKPLMILNLLFMTVQFSGNNAVIFYSVSIMQETVKSLDKYAAMLIVDVIRVIISLIASGFIQKYKVRPLIMISGFGSALSLFILSICIHAANIYPENIVIVSLPLFALLMYIVFVSFGLTSLPWALCGELFPAETKGIGGAVGACVNFLSFFVVVKTSLDMFEHLGSIWTFATYGSFSLIGTTIAFFVLPETKGRTLNDIEKYFNSNT</sequence>
<organism evidence="8 9">
    <name type="scientific">Nicrophorus vespilloides</name>
    <name type="common">Boreal carrion beetle</name>
    <dbReference type="NCBI Taxonomy" id="110193"/>
    <lineage>
        <taxon>Eukaryota</taxon>
        <taxon>Metazoa</taxon>
        <taxon>Ecdysozoa</taxon>
        <taxon>Arthropoda</taxon>
        <taxon>Hexapoda</taxon>
        <taxon>Insecta</taxon>
        <taxon>Pterygota</taxon>
        <taxon>Neoptera</taxon>
        <taxon>Endopterygota</taxon>
        <taxon>Coleoptera</taxon>
        <taxon>Polyphaga</taxon>
        <taxon>Staphyliniformia</taxon>
        <taxon>Silphidae</taxon>
        <taxon>Nicrophorinae</taxon>
        <taxon>Nicrophorus</taxon>
    </lineage>
</organism>
<gene>
    <name evidence="9" type="primary">LOC108569623</name>
</gene>
<feature type="transmembrane region" description="Helical" evidence="6">
    <location>
        <begin position="364"/>
        <end position="387"/>
    </location>
</feature>
<keyword evidence="2 6" id="KW-0812">Transmembrane</keyword>
<evidence type="ECO:0000256" key="5">
    <source>
        <dbReference type="ARBA" id="ARBA00023180"/>
    </source>
</evidence>
<accession>A0ABM1NIT4</accession>
<keyword evidence="5" id="KW-0325">Glycoprotein</keyword>
<feature type="transmembrane region" description="Helical" evidence="6">
    <location>
        <begin position="156"/>
        <end position="175"/>
    </location>
</feature>
<evidence type="ECO:0000313" key="8">
    <source>
        <dbReference type="Proteomes" id="UP000695000"/>
    </source>
</evidence>
<feature type="transmembrane region" description="Helical" evidence="6">
    <location>
        <begin position="301"/>
        <end position="322"/>
    </location>
</feature>
<protein>
    <submittedName>
        <fullName evidence="9">Facilitated trehalose transporter Tret1-like isoform X1</fullName>
    </submittedName>
</protein>
<comment type="subcellular location">
    <subcellularLocation>
        <location evidence="1">Membrane</location>
        <topology evidence="1">Multi-pass membrane protein</topology>
    </subcellularLocation>
</comment>
<dbReference type="PROSITE" id="PS50850">
    <property type="entry name" value="MFS"/>
    <property type="match status" value="1"/>
</dbReference>
<dbReference type="PROSITE" id="PS00217">
    <property type="entry name" value="SUGAR_TRANSPORT_2"/>
    <property type="match status" value="1"/>
</dbReference>
<evidence type="ECO:0000256" key="3">
    <source>
        <dbReference type="ARBA" id="ARBA00022989"/>
    </source>
</evidence>
<dbReference type="InterPro" id="IPR003663">
    <property type="entry name" value="Sugar/inositol_transpt"/>
</dbReference>
<keyword evidence="8" id="KW-1185">Reference proteome</keyword>
<evidence type="ECO:0000256" key="2">
    <source>
        <dbReference type="ARBA" id="ARBA00022692"/>
    </source>
</evidence>
<dbReference type="InterPro" id="IPR050549">
    <property type="entry name" value="MFS_Trehalose_Transporter"/>
</dbReference>
<feature type="transmembrane region" description="Helical" evidence="6">
    <location>
        <begin position="329"/>
        <end position="352"/>
    </location>
</feature>
<dbReference type="Proteomes" id="UP000695000">
    <property type="component" value="Unplaced"/>
</dbReference>
<feature type="transmembrane region" description="Helical" evidence="6">
    <location>
        <begin position="28"/>
        <end position="50"/>
    </location>
</feature>
<dbReference type="InterPro" id="IPR005828">
    <property type="entry name" value="MFS_sugar_transport-like"/>
</dbReference>
<evidence type="ECO:0000256" key="6">
    <source>
        <dbReference type="SAM" id="Phobius"/>
    </source>
</evidence>
<dbReference type="PRINTS" id="PR00171">
    <property type="entry name" value="SUGRTRNSPORT"/>
</dbReference>
<feature type="transmembrane region" description="Helical" evidence="6">
    <location>
        <begin position="100"/>
        <end position="118"/>
    </location>
</feature>
<evidence type="ECO:0000256" key="4">
    <source>
        <dbReference type="ARBA" id="ARBA00023136"/>
    </source>
</evidence>
<feature type="transmembrane region" description="Helical" evidence="6">
    <location>
        <begin position="70"/>
        <end position="88"/>
    </location>
</feature>
<name>A0ABM1NIT4_NICVS</name>
<keyword evidence="3 6" id="KW-1133">Transmembrane helix</keyword>
<dbReference type="PANTHER" id="PTHR48021">
    <property type="match status" value="1"/>
</dbReference>
<reference evidence="9" key="1">
    <citation type="submission" date="2025-08" db="UniProtKB">
        <authorList>
            <consortium name="RefSeq"/>
        </authorList>
    </citation>
    <scope>IDENTIFICATION</scope>
    <source>
        <tissue evidence="9">Whole Larva</tissue>
    </source>
</reference>
<proteinExistence type="predicted"/>
<feature type="transmembrane region" description="Helical" evidence="6">
    <location>
        <begin position="267"/>
        <end position="289"/>
    </location>
</feature>
<feature type="domain" description="Major facilitator superfamily (MFS) profile" evidence="7">
    <location>
        <begin position="26"/>
        <end position="454"/>
    </location>
</feature>
<feature type="transmembrane region" description="Helical" evidence="6">
    <location>
        <begin position="428"/>
        <end position="450"/>
    </location>
</feature>
<dbReference type="GeneID" id="108569623"/>
<evidence type="ECO:0000256" key="1">
    <source>
        <dbReference type="ARBA" id="ARBA00004141"/>
    </source>
</evidence>
<dbReference type="RefSeq" id="XP_017786734.1">
    <property type="nucleotide sequence ID" value="XM_017931245.1"/>
</dbReference>
<feature type="transmembrane region" description="Helical" evidence="6">
    <location>
        <begin position="399"/>
        <end position="416"/>
    </location>
</feature>